<keyword evidence="9" id="KW-1185">Reference proteome</keyword>
<evidence type="ECO:0000256" key="2">
    <source>
        <dbReference type="ARBA" id="ARBA00022553"/>
    </source>
</evidence>
<dbReference type="PANTHER" id="PTHR46896">
    <property type="entry name" value="SENTRIN-SPECIFIC PROTEASE"/>
    <property type="match status" value="1"/>
</dbReference>
<keyword evidence="4" id="KW-0833">Ubl conjugation pathway</keyword>
<evidence type="ECO:0000256" key="1">
    <source>
        <dbReference type="ARBA" id="ARBA00005234"/>
    </source>
</evidence>
<feature type="compositionally biased region" description="Polar residues" evidence="6">
    <location>
        <begin position="351"/>
        <end position="367"/>
    </location>
</feature>
<comment type="caution">
    <text evidence="8">The sequence shown here is derived from an EMBL/GenBank/DDBJ whole genome shotgun (WGS) entry which is preliminary data.</text>
</comment>
<evidence type="ECO:0000259" key="7">
    <source>
        <dbReference type="PROSITE" id="PS50600"/>
    </source>
</evidence>
<feature type="region of interest" description="Disordered" evidence="6">
    <location>
        <begin position="123"/>
        <end position="374"/>
    </location>
</feature>
<dbReference type="InterPro" id="IPR003653">
    <property type="entry name" value="Peptidase_C48_C"/>
</dbReference>
<feature type="region of interest" description="Disordered" evidence="6">
    <location>
        <begin position="778"/>
        <end position="826"/>
    </location>
</feature>
<dbReference type="PROSITE" id="PS50600">
    <property type="entry name" value="ULP_PROTEASE"/>
    <property type="match status" value="1"/>
</dbReference>
<evidence type="ECO:0000313" key="8">
    <source>
        <dbReference type="EMBL" id="KFH47670.1"/>
    </source>
</evidence>
<sequence length="1172" mass="131049">MHWRSRCPLSQKAVFVPDTPVTTLLLHATEPGASSTRCFHQAKRWTTTRKKSSPLPETTQGSKSTKRPHGSIPLVRYFFSDANSFPDYRAPSGEMGHGNVVGHIMSCRLPSFANSDQKALNRLGGPVNTIVRPADSRSRKPAPTTGPSPKRQKVESPSKAGHITSRYFTSNHARNDVYDSVQSSSHDDPIELKSTSSTTSNYNKMPMRATVPEYRHAQFTISGPSRKRRRRRSSRPTNTREGDGDDDSLRGSSIPDSPDVLAIDDGEPPPSNVISDVTRQGKGKRGRQSSFSEPHVVKRQKPAFQSDEPIDLSEDELQSPSRVKQPDGASRRTNFSDLQPRNPTRVKSRGDIQSTEFRSPKDSSSPSAKEEPAITLSRAVSGAKLWEPRQGQRANLVPRYGNDDSVAYFDLSVEYLHGGMVTEDASKFKHQVVNRSMPWLQIPVHKIREVDHQETHTKYVRIRRRITPGAPATLFLEFGSKEDAGKFIACLPGSLLNPTEEERLEKMFHVAMAQALGHNSPNYVLAEGEDVPQTSVVVEIPQRSSSRNAQPQTRGKLKDRMLQADHTSKLDPPETPKAIPIKSIGRYETRRTQRSSPKPTVNHMSPDPDRWTLQNPDWKSRWHQSLVYPATGKNRATVDAEDINRLDEGEYLNDNIISFYLRYLQVKLEEQHPEILKKVYIFNSFFFEKLKDPKTRYEGVRTWTAKVDLLSYDYIVVPVNEHAHWYLAIICNVARALPTHDTRDEKDEAEYCTTVEERVSSSPKVALVDERVKAISLDEETPGSPSAITQDLTDTLSSPARPSPTSQNNLAKWKSRRSFGGSGRRFDPKEPRIITLDSLGGSHSVACRVLKDYLAEEARDKRGVELALIPSGMTGKGIPEQDNFCDCGVFILGYMEEFLKNPDEASRRLLQKESLEWDIKPSQLRSKIRDLLFTLQQEQQERLRKEREAKKRAKRLRAASNSLASASHGNVVSSNPSQEPPSRQSLARSQRSSPSAGPTTKQPSETMEGPETLDAPPASGGAGRLQARPQGQSEVFDGAEPRLISRLVDDEDLPGKDGRSTDSFYSARSTPEEEDHNVRQHRTTKSKSPKGRSVERIPSSGSEDNEPQKRPSTPIRETIEVDDDDDDDDDDDIMPTRGPKTPSLHQSSSPCFLAPSPKGPSYDGIYRYGSGD</sequence>
<dbReference type="Gene3D" id="3.40.395.10">
    <property type="entry name" value="Adenoviral Proteinase, Chain A"/>
    <property type="match status" value="1"/>
</dbReference>
<dbReference type="AlphaFoldDB" id="A0A086TE88"/>
<evidence type="ECO:0000256" key="3">
    <source>
        <dbReference type="ARBA" id="ARBA00022670"/>
    </source>
</evidence>
<evidence type="ECO:0000313" key="9">
    <source>
        <dbReference type="Proteomes" id="UP000029964"/>
    </source>
</evidence>
<feature type="compositionally biased region" description="Polar residues" evidence="6">
    <location>
        <begin position="331"/>
        <end position="342"/>
    </location>
</feature>
<comment type="similarity">
    <text evidence="1">Belongs to the peptidase C48 family.</text>
</comment>
<feature type="region of interest" description="Disordered" evidence="6">
    <location>
        <begin position="541"/>
        <end position="614"/>
    </location>
</feature>
<feature type="region of interest" description="Disordered" evidence="6">
    <location>
        <begin position="943"/>
        <end position="1172"/>
    </location>
</feature>
<feature type="compositionally biased region" description="Polar residues" evidence="6">
    <location>
        <begin position="541"/>
        <end position="553"/>
    </location>
</feature>
<dbReference type="PANTHER" id="PTHR46896:SF3">
    <property type="entry name" value="FI06413P-RELATED"/>
    <property type="match status" value="1"/>
</dbReference>
<dbReference type="InterPro" id="IPR038765">
    <property type="entry name" value="Papain-like_cys_pep_sf"/>
</dbReference>
<dbReference type="HOGENOM" id="CLU_007667_0_0_1"/>
<evidence type="ECO:0000256" key="5">
    <source>
        <dbReference type="ARBA" id="ARBA00022801"/>
    </source>
</evidence>
<dbReference type="InterPro" id="IPR057501">
    <property type="entry name" value="DeUb_enz_PH"/>
</dbReference>
<accession>A0A086TE88</accession>
<dbReference type="OrthoDB" id="442460at2759"/>
<keyword evidence="3 8" id="KW-0645">Protease</keyword>
<dbReference type="Pfam" id="PF25424">
    <property type="entry name" value="PH_35"/>
    <property type="match status" value="1"/>
</dbReference>
<evidence type="ECO:0000256" key="6">
    <source>
        <dbReference type="SAM" id="MobiDB-lite"/>
    </source>
</evidence>
<keyword evidence="5" id="KW-0378">Hydrolase</keyword>
<feature type="compositionally biased region" description="Polar residues" evidence="6">
    <location>
        <begin position="783"/>
        <end position="810"/>
    </location>
</feature>
<name>A0A086TE88_HAPC1</name>
<feature type="compositionally biased region" description="Basic and acidic residues" evidence="6">
    <location>
        <begin position="556"/>
        <end position="574"/>
    </location>
</feature>
<feature type="compositionally biased region" description="Polar residues" evidence="6">
    <location>
        <begin position="594"/>
        <end position="603"/>
    </location>
</feature>
<dbReference type="Pfam" id="PF02902">
    <property type="entry name" value="Peptidase_C48"/>
    <property type="match status" value="1"/>
</dbReference>
<feature type="compositionally biased region" description="Acidic residues" evidence="6">
    <location>
        <begin position="308"/>
        <end position="317"/>
    </location>
</feature>
<dbReference type="GO" id="GO:0005737">
    <property type="term" value="C:cytoplasm"/>
    <property type="evidence" value="ECO:0007669"/>
    <property type="project" value="TreeGrafter"/>
</dbReference>
<feature type="region of interest" description="Disordered" evidence="6">
    <location>
        <begin position="37"/>
        <end position="70"/>
    </location>
</feature>
<feature type="compositionally biased region" description="Polar residues" evidence="6">
    <location>
        <begin position="968"/>
        <end position="977"/>
    </location>
</feature>
<dbReference type="GO" id="GO:0005634">
    <property type="term" value="C:nucleus"/>
    <property type="evidence" value="ECO:0007669"/>
    <property type="project" value="TreeGrafter"/>
</dbReference>
<proteinExistence type="inferred from homology"/>
<feature type="compositionally biased region" description="Low complexity" evidence="6">
    <location>
        <begin position="958"/>
        <end position="967"/>
    </location>
</feature>
<evidence type="ECO:0000256" key="4">
    <source>
        <dbReference type="ARBA" id="ARBA00022786"/>
    </source>
</evidence>
<feature type="compositionally biased region" description="Basic residues" evidence="6">
    <location>
        <begin position="40"/>
        <end position="52"/>
    </location>
</feature>
<reference evidence="9" key="1">
    <citation type="journal article" date="2014" name="Genome Announc.">
        <title>Genome sequence and annotation of Acremonium chrysogenum, producer of the beta-lactam antibiotic cephalosporin C.</title>
        <authorList>
            <person name="Terfehr D."/>
            <person name="Dahlmann T.A."/>
            <person name="Specht T."/>
            <person name="Zadra I."/>
            <person name="Kuernsteiner H."/>
            <person name="Kueck U."/>
        </authorList>
    </citation>
    <scope>NUCLEOTIDE SEQUENCE [LARGE SCALE GENOMIC DNA]</scope>
    <source>
        <strain evidence="9">ATCC 11550 / CBS 779.69 / DSM 880 / IAM 14645 / JCM 23072 / IMI 49137</strain>
    </source>
</reference>
<keyword evidence="2" id="KW-0597">Phosphoprotein</keyword>
<dbReference type="GO" id="GO:0070139">
    <property type="term" value="F:SUMO-specific endopeptidase activity"/>
    <property type="evidence" value="ECO:0007669"/>
    <property type="project" value="TreeGrafter"/>
</dbReference>
<dbReference type="SUPFAM" id="SSF54001">
    <property type="entry name" value="Cysteine proteinases"/>
    <property type="match status" value="1"/>
</dbReference>
<feature type="domain" description="Ubiquitin-like protease family profile" evidence="7">
    <location>
        <begin position="636"/>
        <end position="898"/>
    </location>
</feature>
<feature type="compositionally biased region" description="Acidic residues" evidence="6">
    <location>
        <begin position="1120"/>
        <end position="1133"/>
    </location>
</feature>
<dbReference type="InterPro" id="IPR051947">
    <property type="entry name" value="Sentrin-specific_protease"/>
</dbReference>
<dbReference type="Proteomes" id="UP000029964">
    <property type="component" value="Unassembled WGS sequence"/>
</dbReference>
<dbReference type="STRING" id="857340.A0A086TE88"/>
<gene>
    <name evidence="8" type="ORF">ACRE_015540</name>
</gene>
<dbReference type="GO" id="GO:0006508">
    <property type="term" value="P:proteolysis"/>
    <property type="evidence" value="ECO:0007669"/>
    <property type="project" value="UniProtKB-KW"/>
</dbReference>
<feature type="compositionally biased region" description="Basic residues" evidence="6">
    <location>
        <begin position="1079"/>
        <end position="1090"/>
    </location>
</feature>
<feature type="compositionally biased region" description="Basic residues" evidence="6">
    <location>
        <begin position="225"/>
        <end position="234"/>
    </location>
</feature>
<dbReference type="GO" id="GO:0016926">
    <property type="term" value="P:protein desumoylation"/>
    <property type="evidence" value="ECO:0007669"/>
    <property type="project" value="TreeGrafter"/>
</dbReference>
<dbReference type="EMBL" id="JPKY01000008">
    <property type="protein sequence ID" value="KFH47670.1"/>
    <property type="molecule type" value="Genomic_DNA"/>
</dbReference>
<organism evidence="8 9">
    <name type="scientific">Hapsidospora chrysogenum (strain ATCC 11550 / CBS 779.69 / DSM 880 / IAM 14645 / JCM 23072 / IMI 49137)</name>
    <name type="common">Acremonium chrysogenum</name>
    <dbReference type="NCBI Taxonomy" id="857340"/>
    <lineage>
        <taxon>Eukaryota</taxon>
        <taxon>Fungi</taxon>
        <taxon>Dikarya</taxon>
        <taxon>Ascomycota</taxon>
        <taxon>Pezizomycotina</taxon>
        <taxon>Sordariomycetes</taxon>
        <taxon>Hypocreomycetidae</taxon>
        <taxon>Hypocreales</taxon>
        <taxon>Bionectriaceae</taxon>
        <taxon>Hapsidospora</taxon>
    </lineage>
</organism>
<feature type="compositionally biased region" description="Low complexity" evidence="6">
    <location>
        <begin position="980"/>
        <end position="996"/>
    </location>
</feature>
<protein>
    <submittedName>
        <fullName evidence="8">Ubiquitin-like-specific protease-like protein</fullName>
    </submittedName>
</protein>